<dbReference type="EMBL" id="CAWUOM010000028">
    <property type="protein sequence ID" value="CAK7266802.1"/>
    <property type="molecule type" value="Genomic_DNA"/>
</dbReference>
<evidence type="ECO:0008006" key="3">
    <source>
        <dbReference type="Google" id="ProtNLM"/>
    </source>
</evidence>
<comment type="caution">
    <text evidence="1">The sequence shown here is derived from an EMBL/GenBank/DDBJ whole genome shotgun (WGS) entry which is preliminary data.</text>
</comment>
<reference evidence="1 2" key="1">
    <citation type="submission" date="2024-01" db="EMBL/GenBank/DDBJ databases">
        <authorList>
            <person name="Allen C."/>
            <person name="Tagirdzhanova G."/>
        </authorList>
    </citation>
    <scope>NUCLEOTIDE SEQUENCE [LARGE SCALE GENOMIC DNA]</scope>
    <source>
        <strain evidence="1 2">CBS 573.63</strain>
    </source>
</reference>
<organism evidence="1 2">
    <name type="scientific">Sporothrix epigloea</name>
    <dbReference type="NCBI Taxonomy" id="1892477"/>
    <lineage>
        <taxon>Eukaryota</taxon>
        <taxon>Fungi</taxon>
        <taxon>Dikarya</taxon>
        <taxon>Ascomycota</taxon>
        <taxon>Pezizomycotina</taxon>
        <taxon>Sordariomycetes</taxon>
        <taxon>Sordariomycetidae</taxon>
        <taxon>Ophiostomatales</taxon>
        <taxon>Ophiostomataceae</taxon>
        <taxon>Sporothrix</taxon>
    </lineage>
</organism>
<gene>
    <name evidence="1" type="ORF">SEPCBS57363_002277</name>
</gene>
<dbReference type="SUPFAM" id="SSF56112">
    <property type="entry name" value="Protein kinase-like (PK-like)"/>
    <property type="match status" value="1"/>
</dbReference>
<name>A0ABP0DHN8_9PEZI</name>
<sequence>MAIQNVTAQMESDILPQLRRLRRKFIGSADPDLPVTVPSFLWRWRDTRVWPRIESKEDDFVFEHNELDQRNILVDPETFRIVSIIDWEAAGFFPEDWELLKWKSKEVSGDRFRLEDEASRRQLIFLGPEFSTPADLWRSDTRSSVCETTLPG</sequence>
<protein>
    <recommendedName>
        <fullName evidence="3">Aminoglycoside phosphotransferase domain-containing protein</fullName>
    </recommendedName>
</protein>
<dbReference type="Proteomes" id="UP001642501">
    <property type="component" value="Unassembled WGS sequence"/>
</dbReference>
<evidence type="ECO:0000313" key="1">
    <source>
        <dbReference type="EMBL" id="CAK7266802.1"/>
    </source>
</evidence>
<accession>A0ABP0DHN8</accession>
<evidence type="ECO:0000313" key="2">
    <source>
        <dbReference type="Proteomes" id="UP001642501"/>
    </source>
</evidence>
<dbReference type="Gene3D" id="3.90.1200.10">
    <property type="match status" value="1"/>
</dbReference>
<dbReference type="InterPro" id="IPR011009">
    <property type="entry name" value="Kinase-like_dom_sf"/>
</dbReference>
<keyword evidence="2" id="KW-1185">Reference proteome</keyword>
<proteinExistence type="predicted"/>